<organism evidence="2 3">
    <name type="scientific">Spartinivicinus poritis</name>
    <dbReference type="NCBI Taxonomy" id="2994640"/>
    <lineage>
        <taxon>Bacteria</taxon>
        <taxon>Pseudomonadati</taxon>
        <taxon>Pseudomonadota</taxon>
        <taxon>Gammaproteobacteria</taxon>
        <taxon>Oceanospirillales</taxon>
        <taxon>Zooshikellaceae</taxon>
        <taxon>Spartinivicinus</taxon>
    </lineage>
</organism>
<dbReference type="PROSITE" id="PS50082">
    <property type="entry name" value="WD_REPEATS_2"/>
    <property type="match status" value="1"/>
</dbReference>
<accession>A0ABT5UF25</accession>
<dbReference type="Proteomes" id="UP001528823">
    <property type="component" value="Unassembled WGS sequence"/>
</dbReference>
<comment type="caution">
    <text evidence="2">The sequence shown here is derived from an EMBL/GenBank/DDBJ whole genome shotgun (WGS) entry which is preliminary data.</text>
</comment>
<dbReference type="InterPro" id="IPR001680">
    <property type="entry name" value="WD40_rpt"/>
</dbReference>
<reference evidence="2 3" key="1">
    <citation type="submission" date="2022-11" db="EMBL/GenBank/DDBJ databases">
        <title>Spartinivicinus poritis sp. nov., isolated from scleractinian coral Porites lutea.</title>
        <authorList>
            <person name="Zhang G."/>
            <person name="Cai L."/>
            <person name="Wei Q."/>
        </authorList>
    </citation>
    <scope>NUCLEOTIDE SEQUENCE [LARGE SCALE GENOMIC DNA]</scope>
    <source>
        <strain evidence="2 3">A2-2</strain>
    </source>
</reference>
<dbReference type="RefSeq" id="WP_274691291.1">
    <property type="nucleotide sequence ID" value="NZ_JAPMOU010000047.1"/>
</dbReference>
<evidence type="ECO:0000313" key="2">
    <source>
        <dbReference type="EMBL" id="MDE1464981.1"/>
    </source>
</evidence>
<evidence type="ECO:0000256" key="1">
    <source>
        <dbReference type="PROSITE-ProRule" id="PRU00221"/>
    </source>
</evidence>
<dbReference type="Pfam" id="PF00400">
    <property type="entry name" value="WD40"/>
    <property type="match status" value="1"/>
</dbReference>
<evidence type="ECO:0000313" key="3">
    <source>
        <dbReference type="Proteomes" id="UP001528823"/>
    </source>
</evidence>
<dbReference type="Gene3D" id="2.130.10.10">
    <property type="entry name" value="YVTN repeat-like/Quinoprotein amine dehydrogenase"/>
    <property type="match status" value="1"/>
</dbReference>
<dbReference type="SMART" id="SM00320">
    <property type="entry name" value="WD40"/>
    <property type="match status" value="1"/>
</dbReference>
<protein>
    <submittedName>
        <fullName evidence="2">Uncharacterized protein</fullName>
    </submittedName>
</protein>
<dbReference type="InterPro" id="IPR036322">
    <property type="entry name" value="WD40_repeat_dom_sf"/>
</dbReference>
<dbReference type="SUPFAM" id="SSF50978">
    <property type="entry name" value="WD40 repeat-like"/>
    <property type="match status" value="1"/>
</dbReference>
<dbReference type="EMBL" id="JAPMOU010000047">
    <property type="protein sequence ID" value="MDE1464981.1"/>
    <property type="molecule type" value="Genomic_DNA"/>
</dbReference>
<keyword evidence="1" id="KW-0853">WD repeat</keyword>
<proteinExistence type="predicted"/>
<keyword evidence="3" id="KW-1185">Reference proteome</keyword>
<dbReference type="InterPro" id="IPR015943">
    <property type="entry name" value="WD40/YVTN_repeat-like_dom_sf"/>
</dbReference>
<sequence>MNNSNCQVVRVLNYHQGDVIGVTYSPDGKWVTSVSKDRNLVLFELAINQLVKIPLNIYGSVGVVKFSPKG</sequence>
<feature type="repeat" description="WD" evidence="1">
    <location>
        <begin position="12"/>
        <end position="53"/>
    </location>
</feature>
<gene>
    <name evidence="2" type="ORF">ORQ98_23740</name>
</gene>
<name>A0ABT5UF25_9GAMM</name>